<dbReference type="SUPFAM" id="SSF52540">
    <property type="entry name" value="P-loop containing nucleoside triphosphate hydrolases"/>
    <property type="match status" value="1"/>
</dbReference>
<dbReference type="FunFam" id="3.40.50.300:FF:000500">
    <property type="entry name" value="ATP-dependent RNA helicase DHX29"/>
    <property type="match status" value="1"/>
</dbReference>
<proteinExistence type="predicted"/>
<keyword evidence="2" id="KW-0547">Nucleotide-binding</keyword>
<evidence type="ECO:0000256" key="4">
    <source>
        <dbReference type="ARBA" id="ARBA00047984"/>
    </source>
</evidence>
<evidence type="ECO:0000313" key="9">
    <source>
        <dbReference type="Proteomes" id="UP001309876"/>
    </source>
</evidence>
<evidence type="ECO:0000313" key="8">
    <source>
        <dbReference type="EMBL" id="KAK5082917.1"/>
    </source>
</evidence>
<dbReference type="Pfam" id="PF00271">
    <property type="entry name" value="Helicase_C"/>
    <property type="match status" value="1"/>
</dbReference>
<dbReference type="PANTHER" id="PTHR18934:SF145">
    <property type="entry name" value="ATP-DEPENDENT RNA HELICASE DHX57-RELATED"/>
    <property type="match status" value="1"/>
</dbReference>
<reference evidence="8 9" key="1">
    <citation type="submission" date="2023-08" db="EMBL/GenBank/DDBJ databases">
        <title>Black Yeasts Isolated from many extreme environments.</title>
        <authorList>
            <person name="Coleine C."/>
            <person name="Stajich J.E."/>
            <person name="Selbmann L."/>
        </authorList>
    </citation>
    <scope>NUCLEOTIDE SEQUENCE [LARGE SCALE GENOMIC DNA]</scope>
    <source>
        <strain evidence="8 9">CCFEE 5910</strain>
    </source>
</reference>
<dbReference type="EC" id="3.6.4.13" evidence="1"/>
<feature type="region of interest" description="Disordered" evidence="5">
    <location>
        <begin position="833"/>
        <end position="867"/>
    </location>
</feature>
<feature type="region of interest" description="Disordered" evidence="5">
    <location>
        <begin position="1"/>
        <end position="75"/>
    </location>
</feature>
<dbReference type="InterPro" id="IPR001650">
    <property type="entry name" value="Helicase_C-like"/>
</dbReference>
<dbReference type="GO" id="GO:0003724">
    <property type="term" value="F:RNA helicase activity"/>
    <property type="evidence" value="ECO:0007669"/>
    <property type="project" value="UniProtKB-EC"/>
</dbReference>
<dbReference type="InterPro" id="IPR027417">
    <property type="entry name" value="P-loop_NTPase"/>
</dbReference>
<dbReference type="Proteomes" id="UP001309876">
    <property type="component" value="Unassembled WGS sequence"/>
</dbReference>
<feature type="compositionally biased region" description="Acidic residues" evidence="5">
    <location>
        <begin position="273"/>
        <end position="293"/>
    </location>
</feature>
<dbReference type="SMART" id="SM00847">
    <property type="entry name" value="HA2"/>
    <property type="match status" value="1"/>
</dbReference>
<comment type="caution">
    <text evidence="8">The sequence shown here is derived from an EMBL/GenBank/DDBJ whole genome shotgun (WGS) entry which is preliminary data.</text>
</comment>
<evidence type="ECO:0000256" key="1">
    <source>
        <dbReference type="ARBA" id="ARBA00012552"/>
    </source>
</evidence>
<accession>A0AAN7SVV4</accession>
<dbReference type="GO" id="GO:0003723">
    <property type="term" value="F:RNA binding"/>
    <property type="evidence" value="ECO:0007669"/>
    <property type="project" value="TreeGrafter"/>
</dbReference>
<feature type="compositionally biased region" description="Acidic residues" evidence="5">
    <location>
        <begin position="839"/>
        <end position="859"/>
    </location>
</feature>
<name>A0AAN7SVV4_9EURO</name>
<dbReference type="Pfam" id="PF00270">
    <property type="entry name" value="DEAD"/>
    <property type="match status" value="1"/>
</dbReference>
<comment type="catalytic activity">
    <reaction evidence="4">
        <text>ATP + H2O = ADP + phosphate + H(+)</text>
        <dbReference type="Rhea" id="RHEA:13065"/>
        <dbReference type="ChEBI" id="CHEBI:15377"/>
        <dbReference type="ChEBI" id="CHEBI:15378"/>
        <dbReference type="ChEBI" id="CHEBI:30616"/>
        <dbReference type="ChEBI" id="CHEBI:43474"/>
        <dbReference type="ChEBI" id="CHEBI:456216"/>
        <dbReference type="EC" id="3.6.4.13"/>
    </reaction>
</comment>
<organism evidence="8 9">
    <name type="scientific">Lithohypha guttulata</name>
    <dbReference type="NCBI Taxonomy" id="1690604"/>
    <lineage>
        <taxon>Eukaryota</taxon>
        <taxon>Fungi</taxon>
        <taxon>Dikarya</taxon>
        <taxon>Ascomycota</taxon>
        <taxon>Pezizomycotina</taxon>
        <taxon>Eurotiomycetes</taxon>
        <taxon>Chaetothyriomycetidae</taxon>
        <taxon>Chaetothyriales</taxon>
        <taxon>Trichomeriaceae</taxon>
        <taxon>Lithohypha</taxon>
    </lineage>
</organism>
<dbReference type="InterPro" id="IPR007502">
    <property type="entry name" value="Helicase-assoc_dom"/>
</dbReference>
<dbReference type="Pfam" id="PF07717">
    <property type="entry name" value="OB_NTP_bind"/>
    <property type="match status" value="1"/>
</dbReference>
<feature type="domain" description="Helicase C-terminal" evidence="7">
    <location>
        <begin position="903"/>
        <end position="1069"/>
    </location>
</feature>
<evidence type="ECO:0000256" key="3">
    <source>
        <dbReference type="ARBA" id="ARBA00022840"/>
    </source>
</evidence>
<feature type="domain" description="Helicase ATP-binding" evidence="6">
    <location>
        <begin position="642"/>
        <end position="813"/>
    </location>
</feature>
<gene>
    <name evidence="8" type="ORF">LTR05_006799</name>
</gene>
<dbReference type="InterPro" id="IPR011709">
    <property type="entry name" value="DEAD-box_helicase_OB_fold"/>
</dbReference>
<feature type="compositionally biased region" description="Polar residues" evidence="5">
    <location>
        <begin position="38"/>
        <end position="54"/>
    </location>
</feature>
<dbReference type="PANTHER" id="PTHR18934">
    <property type="entry name" value="ATP-DEPENDENT RNA HELICASE"/>
    <property type="match status" value="1"/>
</dbReference>
<dbReference type="InterPro" id="IPR011545">
    <property type="entry name" value="DEAD/DEAH_box_helicase_dom"/>
</dbReference>
<dbReference type="SMART" id="SM00487">
    <property type="entry name" value="DEXDc"/>
    <property type="match status" value="1"/>
</dbReference>
<dbReference type="SMART" id="SM00490">
    <property type="entry name" value="HELICc"/>
    <property type="match status" value="1"/>
</dbReference>
<dbReference type="Gene3D" id="3.40.50.300">
    <property type="entry name" value="P-loop containing nucleotide triphosphate hydrolases"/>
    <property type="match status" value="2"/>
</dbReference>
<evidence type="ECO:0000259" key="7">
    <source>
        <dbReference type="PROSITE" id="PS51194"/>
    </source>
</evidence>
<dbReference type="CDD" id="cd17917">
    <property type="entry name" value="DEXHc_RHA-like"/>
    <property type="match status" value="1"/>
</dbReference>
<dbReference type="PROSITE" id="PS51192">
    <property type="entry name" value="HELICASE_ATP_BIND_1"/>
    <property type="match status" value="1"/>
</dbReference>
<evidence type="ECO:0000256" key="2">
    <source>
        <dbReference type="ARBA" id="ARBA00022741"/>
    </source>
</evidence>
<protein>
    <recommendedName>
        <fullName evidence="1">RNA helicase</fullName>
        <ecNumber evidence="1">3.6.4.13</ecNumber>
    </recommendedName>
</protein>
<sequence length="1416" mass="159083">MANKKKNKKPATNPARGFATVSVPSKTKELSQEEETLVTPNSEINQGVPSSTRESAPGDDENVPQSTSQKDIRDMTPDELEQHLEQAELQNLVEQNVSKLRGDANRQVVKLHNERRQSRQQADRAIITGLTKQLIDEILMLEVSPVLTEPTRQDSTMNLLESDSPEALIKMWTLQEVLLQLCMPRVHDALKHVSETWYLHGLSTASDYILGLYEAFLWYADNVPPEDLPDYETGEVSAGKKASDNLLETPSLENSEADIHRAQGSPTSAPAEESAEVDTESSTEEDDDENDPDLLTERWLKLQTKHFDLEEADNDNGARSKARKDKIRARIHVIERDILFDQFSAQQKWQPILRDLQIEVRQASKHAKNDLAGVEKQSISELKEVDPLEGDGLLEGMFGHDENDTLQSGDKEDELIQIHDFGKPSGVSPRRVLEDAMADLLERKGIKFKTLLATAHSARLQLDIYWKQKNSVPNERGRECLPVGLLLESPPGVWRFQMQRVATKSIEQSESFLAVSCLFLLVSSGLVSSKSSQRLPKVWRDMLLDLEKQHAELVAKDDVENLKHLRSILQMSQPGRTTTEDSLAHKSTRLARANHSKRHYFERLSPDEARRTWSQKVESAAFNKMKGVRDHLPVYQYKAKILQAFENHQLLIICADTGAGKSTQIPSYILEASLSNGRDYNIFVTQPRRISAISIARRVSAEMGEDQDAVGSPRSLVGYAIRLESKTSPSTRITFATTGVLLRILQEAPELDHIDCLVLDEVHERTMDLDLLFIALKKVQQRRPSLKIVLMSATVDATKFSAYFNHAPVLDIPGRTFPVKVCFLEDAIEEVTSTKGPEEDLPQLENDNIESSDSDEGEPGSEMNDGLEKYSTSTKRVLAHHDYTRIDYNLIVKLVSAIATKPKFLQYSDAILIFMPGIGEIRRLHNLLLTTKTFASKWTIHMLHSSFSTQELEQAFQLPPRGHRKIVIATNIAETGITIPDITAVIDTCKEKIMRFDERRQLSRLTEGFIARASARQRKGRAARVRDGLCFHLVTRHRYETKMSEQTTPEMLRLSLQDPILRVKIWDLGPAEEVLAAAIDPPTGKNIRRAMSKLQDVGAIDSAERLTLLGRILAKLPLDVALGKMAVLGVILQCLDAVISIIASFSIKSIFMESTQNGVSSRATFAQGDSDFLTTYNAYLGWKRASIAGTGYQFCRRFHLSQLQLQQLEEQKTQLYINLVDAGLMVLDTAQTAELHRARNFKAASPNFEPPPRYNTFSNDAVISAVIAMALYPKILKREGQGYRNVFSNQQLQVAPTSINRNANKPPAWLCYLEASQSKNGRLNAFHSSRVSQGMLVLLLGEADVKMFSGVVEVDHGRIRLSFRKWRETLALLRLRSQLQRIIHASLTKLDSSALQIADQKWLDLAAIVLDGNPQS</sequence>
<dbReference type="Gene3D" id="1.20.120.1080">
    <property type="match status" value="1"/>
</dbReference>
<evidence type="ECO:0000259" key="6">
    <source>
        <dbReference type="PROSITE" id="PS51192"/>
    </source>
</evidence>
<dbReference type="PROSITE" id="PS51194">
    <property type="entry name" value="HELICASE_CTER"/>
    <property type="match status" value="1"/>
</dbReference>
<keyword evidence="3" id="KW-0067">ATP-binding</keyword>
<dbReference type="EMBL" id="JAVRRJ010000007">
    <property type="protein sequence ID" value="KAK5082917.1"/>
    <property type="molecule type" value="Genomic_DNA"/>
</dbReference>
<keyword evidence="9" id="KW-1185">Reference proteome</keyword>
<evidence type="ECO:0000256" key="5">
    <source>
        <dbReference type="SAM" id="MobiDB-lite"/>
    </source>
</evidence>
<dbReference type="InterPro" id="IPR014001">
    <property type="entry name" value="Helicase_ATP-bd"/>
</dbReference>
<feature type="region of interest" description="Disordered" evidence="5">
    <location>
        <begin position="229"/>
        <end position="293"/>
    </location>
</feature>
<dbReference type="CDD" id="cd18791">
    <property type="entry name" value="SF2_C_RHA"/>
    <property type="match status" value="1"/>
</dbReference>
<dbReference type="Pfam" id="PF21010">
    <property type="entry name" value="HA2_C"/>
    <property type="match status" value="1"/>
</dbReference>
<dbReference type="GO" id="GO:0005524">
    <property type="term" value="F:ATP binding"/>
    <property type="evidence" value="ECO:0007669"/>
    <property type="project" value="UniProtKB-KW"/>
</dbReference>